<feature type="domain" description="SPX" evidence="5">
    <location>
        <begin position="1"/>
        <end position="213"/>
    </location>
</feature>
<dbReference type="SUPFAM" id="SSF48403">
    <property type="entry name" value="Ankyrin repeat"/>
    <property type="match status" value="1"/>
</dbReference>
<dbReference type="GO" id="GO:0000425">
    <property type="term" value="P:pexophagy"/>
    <property type="evidence" value="ECO:0007669"/>
    <property type="project" value="EnsemblFungi"/>
</dbReference>
<dbReference type="CDD" id="cd14483">
    <property type="entry name" value="SPX_PHO81_NUC-2_like"/>
    <property type="match status" value="1"/>
</dbReference>
<dbReference type="InterPro" id="IPR030395">
    <property type="entry name" value="GP_PDE_dom"/>
</dbReference>
<dbReference type="PROSITE" id="PS51704">
    <property type="entry name" value="GP_PDE"/>
    <property type="match status" value="1"/>
</dbReference>
<dbReference type="Gene3D" id="1.25.40.20">
    <property type="entry name" value="Ankyrin repeat-containing domain"/>
    <property type="match status" value="2"/>
</dbReference>
<dbReference type="GO" id="GO:0006796">
    <property type="term" value="P:phosphate-containing compound metabolic process"/>
    <property type="evidence" value="ECO:0007669"/>
    <property type="project" value="EnsemblFungi"/>
</dbReference>
<dbReference type="GO" id="GO:0008081">
    <property type="term" value="F:phosphoric diester hydrolase activity"/>
    <property type="evidence" value="ECO:0007669"/>
    <property type="project" value="InterPro"/>
</dbReference>
<dbReference type="Pfam" id="PF12796">
    <property type="entry name" value="Ank_2"/>
    <property type="match status" value="3"/>
</dbReference>
<feature type="compositionally biased region" description="Basic and acidic residues" evidence="4">
    <location>
        <begin position="485"/>
        <end position="495"/>
    </location>
</feature>
<dbReference type="OrthoDB" id="1577640at2759"/>
<dbReference type="EMBL" id="KV454487">
    <property type="protein sequence ID" value="ODV59207.1"/>
    <property type="molecule type" value="Genomic_DNA"/>
</dbReference>
<feature type="compositionally biased region" description="Low complexity" evidence="4">
    <location>
        <begin position="110"/>
        <end position="150"/>
    </location>
</feature>
<reference evidence="8" key="1">
    <citation type="submission" date="2016-05" db="EMBL/GenBank/DDBJ databases">
        <title>Comparative genomics of biotechnologically important yeasts.</title>
        <authorList>
            <consortium name="DOE Joint Genome Institute"/>
            <person name="Riley R."/>
            <person name="Haridas S."/>
            <person name="Wolfe K.H."/>
            <person name="Lopes M.R."/>
            <person name="Hittinger C.T."/>
            <person name="Goker M."/>
            <person name="Salamov A."/>
            <person name="Wisecaver J."/>
            <person name="Long T.M."/>
            <person name="Aerts A.L."/>
            <person name="Barry K."/>
            <person name="Choi C."/>
            <person name="Clum A."/>
            <person name="Coughlan A.Y."/>
            <person name="Deshpande S."/>
            <person name="Douglass A.P."/>
            <person name="Hanson S.J."/>
            <person name="Klenk H.-P."/>
            <person name="Labutti K."/>
            <person name="Lapidus A."/>
            <person name="Lindquist E."/>
            <person name="Lipzen A."/>
            <person name="Meier-Kolthoff J.P."/>
            <person name="Ohm R.A."/>
            <person name="Otillar R.P."/>
            <person name="Pangilinan J."/>
            <person name="Peng Y."/>
            <person name="Rokas A."/>
            <person name="Rosa C.A."/>
            <person name="Scheuner C."/>
            <person name="Sibirny A.A."/>
            <person name="Slot J.C."/>
            <person name="Stielow J.B."/>
            <person name="Sun H."/>
            <person name="Kurtzman C.P."/>
            <person name="Blackwell M."/>
            <person name="Grigoriev I.V."/>
            <person name="Jeffries T.W."/>
        </authorList>
    </citation>
    <scope>NUCLEOTIDE SEQUENCE [LARGE SCALE GENOMIC DNA]</scope>
    <source>
        <strain evidence="8">DSM 1968</strain>
    </source>
</reference>
<dbReference type="FunCoup" id="A0A1D2VCM8">
    <property type="interactions" value="182"/>
</dbReference>
<feature type="repeat" description="ANK" evidence="3">
    <location>
        <begin position="416"/>
        <end position="448"/>
    </location>
</feature>
<evidence type="ECO:0000313" key="8">
    <source>
        <dbReference type="Proteomes" id="UP000095038"/>
    </source>
</evidence>
<feature type="repeat" description="ANK" evidence="3">
    <location>
        <begin position="593"/>
        <end position="625"/>
    </location>
</feature>
<keyword evidence="2 3" id="KW-0040">ANK repeat</keyword>
<feature type="repeat" description="ANK" evidence="3">
    <location>
        <begin position="626"/>
        <end position="648"/>
    </location>
</feature>
<dbReference type="AlphaFoldDB" id="A0A1D2VCM8"/>
<protein>
    <submittedName>
        <fullName evidence="7">Ankyrin</fullName>
    </submittedName>
</protein>
<dbReference type="InParanoid" id="A0A1D2VCM8"/>
<dbReference type="GeneID" id="30964901"/>
<feature type="compositionally biased region" description="Polar residues" evidence="4">
    <location>
        <begin position="496"/>
        <end position="505"/>
    </location>
</feature>
<dbReference type="PROSITE" id="PS51382">
    <property type="entry name" value="SPX"/>
    <property type="match status" value="1"/>
</dbReference>
<dbReference type="STRING" id="1344418.A0A1D2VCM8"/>
<dbReference type="GO" id="GO:0006629">
    <property type="term" value="P:lipid metabolic process"/>
    <property type="evidence" value="ECO:0007669"/>
    <property type="project" value="InterPro"/>
</dbReference>
<evidence type="ECO:0000313" key="7">
    <source>
        <dbReference type="EMBL" id="ODV59207.1"/>
    </source>
</evidence>
<dbReference type="Proteomes" id="UP000095038">
    <property type="component" value="Unassembled WGS sequence"/>
</dbReference>
<dbReference type="SMART" id="SM00248">
    <property type="entry name" value="ANK"/>
    <property type="match status" value="6"/>
</dbReference>
<evidence type="ECO:0000259" key="6">
    <source>
        <dbReference type="PROSITE" id="PS51704"/>
    </source>
</evidence>
<evidence type="ECO:0000256" key="1">
    <source>
        <dbReference type="ARBA" id="ARBA00022737"/>
    </source>
</evidence>
<evidence type="ECO:0000256" key="2">
    <source>
        <dbReference type="ARBA" id="ARBA00023043"/>
    </source>
</evidence>
<dbReference type="GO" id="GO:0004861">
    <property type="term" value="F:cyclin-dependent protein serine/threonine kinase inhibitor activity"/>
    <property type="evidence" value="ECO:0007669"/>
    <property type="project" value="EnsemblFungi"/>
</dbReference>
<name>A0A1D2VCM8_9ASCO</name>
<dbReference type="InterPro" id="IPR057506">
    <property type="entry name" value="C2_GPCPD1"/>
</dbReference>
<dbReference type="Pfam" id="PF25329">
    <property type="entry name" value="C2_GDE1"/>
    <property type="match status" value="1"/>
</dbReference>
<feature type="region of interest" description="Disordered" evidence="4">
    <location>
        <begin position="485"/>
        <end position="511"/>
    </location>
</feature>
<dbReference type="InterPro" id="IPR002110">
    <property type="entry name" value="Ankyrin_rpt"/>
</dbReference>
<dbReference type="Pfam" id="PF03105">
    <property type="entry name" value="SPX"/>
    <property type="match status" value="1"/>
</dbReference>
<evidence type="ECO:0000256" key="4">
    <source>
        <dbReference type="SAM" id="MobiDB-lite"/>
    </source>
</evidence>
<dbReference type="PANTHER" id="PTHR24198:SF165">
    <property type="entry name" value="ANKYRIN REPEAT-CONTAINING PROTEIN-RELATED"/>
    <property type="match status" value="1"/>
</dbReference>
<dbReference type="SUPFAM" id="SSF51695">
    <property type="entry name" value="PLC-like phosphodiesterases"/>
    <property type="match status" value="1"/>
</dbReference>
<dbReference type="InterPro" id="IPR017946">
    <property type="entry name" value="PLC-like_Pdiesterase_TIM-brl"/>
</dbReference>
<keyword evidence="8" id="KW-1185">Reference proteome</keyword>
<feature type="domain" description="GP-PDE" evidence="6">
    <location>
        <begin position="916"/>
        <end position="1259"/>
    </location>
</feature>
<organism evidence="7 8">
    <name type="scientific">Ascoidea rubescens DSM 1968</name>
    <dbReference type="NCBI Taxonomy" id="1344418"/>
    <lineage>
        <taxon>Eukaryota</taxon>
        <taxon>Fungi</taxon>
        <taxon>Dikarya</taxon>
        <taxon>Ascomycota</taxon>
        <taxon>Saccharomycotina</taxon>
        <taxon>Saccharomycetes</taxon>
        <taxon>Ascoideaceae</taxon>
        <taxon>Ascoidea</taxon>
    </lineage>
</organism>
<dbReference type="PROSITE" id="PS50088">
    <property type="entry name" value="ANK_REPEAT"/>
    <property type="match status" value="3"/>
</dbReference>
<dbReference type="RefSeq" id="XP_020045514.1">
    <property type="nucleotide sequence ID" value="XM_020191265.1"/>
</dbReference>
<gene>
    <name evidence="7" type="ORF">ASCRUDRAFT_60984</name>
</gene>
<dbReference type="GO" id="GO:0005634">
    <property type="term" value="C:nucleus"/>
    <property type="evidence" value="ECO:0007669"/>
    <property type="project" value="EnsemblFungi"/>
</dbReference>
<dbReference type="GO" id="GO:0016036">
    <property type="term" value="P:cellular response to phosphate starvation"/>
    <property type="evidence" value="ECO:0007669"/>
    <property type="project" value="EnsemblFungi"/>
</dbReference>
<evidence type="ECO:0000256" key="3">
    <source>
        <dbReference type="PROSITE-ProRule" id="PRU00023"/>
    </source>
</evidence>
<dbReference type="InterPro" id="IPR004331">
    <property type="entry name" value="SPX_dom"/>
</dbReference>
<feature type="region of interest" description="Disordered" evidence="4">
    <location>
        <begin position="110"/>
        <end position="151"/>
    </location>
</feature>
<dbReference type="PANTHER" id="PTHR24198">
    <property type="entry name" value="ANKYRIN REPEAT AND PROTEIN KINASE DOMAIN-CONTAINING PROTEIN"/>
    <property type="match status" value="1"/>
</dbReference>
<keyword evidence="1" id="KW-0677">Repeat</keyword>
<evidence type="ECO:0000259" key="5">
    <source>
        <dbReference type="PROSITE" id="PS51382"/>
    </source>
</evidence>
<sequence>MKYGKYLESRKLELPEYLPYFMNYKALKKLIKSLATVNFTQTQFLDKNGKIDFNNNEVGKILQENNASFFFRIERELEKVNSFYIEKEADLKLKLDILLSEKNNLLLNNNISTNNSNNNNNNNKNNNDNYNDNNNTINNNKNTSNLLNNNDPLPIDNTSKSISFKNLVRNFQKFNRDLDRLSQFVELNETGFRKILKKWDKRSKSHLQEIYISTTINVQPVFHRDEINQLSDLVANSLLELEAYSDGENLLFTTQPNQSNNTLLFNNNNIINKNNENNFISNDDNNRETDELYSEFVNISLSNNNEQIHLKNWLNKLSNYNKPENLTKIFFLSISTSVLDLYLQEFYNFFQNFIDFNFNYIDTITNKNFLHQISSCIKFKDFNPDKSRLFLLNIILNKAKSQNGSLLNLLKMTDSNGKIPLHYACQYGRIDLIPTLLQNYPNCSITDHNSLTPLLLTIANNHLNCMKLILDFSLNKHNQEIFQEKPLEKSQEKSQESQNKPQPSIKSVDGKLKPQDEIDIPKYLALNYACEFGNYEIIKMLLDENYSSIISKHSKNVQGLFPLHTLAIKGHYQIVDLLISSAGSLPNQFDSFNKWTPIFYAASYGHARTAKKLIKNGASISLKDHDGYTPLYYAAWEGHVKVFNVLLDASNMPPPININPNTTSSPSNIPTPKNKPITIADYVKMTKNAENKNDFVKSPNSDNLMQLPINFDSIPDLSLPPPIIPLRKYGHNFLEKKIFLQLIFPPNKDSIKFFKKRQYDLLFNSNFNFDSYLSVPDISLIPGRITLSSKATDLIPRNLLWPISDNDKFVLFQIDDIDEHFSIDFELFPTFGTKLIAKTTALSNLFLNSNNSSINLDGTGEIILPLFDSRLKNIGEINFRYQIIYPYPGVPLEITKYDTYWKTTDNNANNNNSISATISNFSTTTKSLTTTSFLSFVTASSLSGYFLKLNVCLLNDGRPVICPRNTISAENGIEINLINLNYSDLLKLTKNHYNLEEVGKLLSNFSKTPNSLYVIKEIQKIIENCYLPLEFILEKLSNEISLNLEIIYPTIFEIKNFVKIYSISSPIPSFQQNYVNKVNDVNLNNFIDSILTIIFEHVRLGEKEATNVFTNKARSIIFSSYNPTVCTIFNWKQPNFPVLFNMGGIRYNPTEKEFKLTTAHGNQIEEEVFEDPATRSIKEAIKFSTMNNLLGIMLPSKILSLIPDLIPSIRSRELILVASKDDADLKLKNDIKNEVDYFHSDINGMRINNVLSFKDAIDM</sequence>
<proteinExistence type="predicted"/>
<dbReference type="PROSITE" id="PS50297">
    <property type="entry name" value="ANK_REP_REGION"/>
    <property type="match status" value="3"/>
</dbReference>
<dbReference type="InterPro" id="IPR036770">
    <property type="entry name" value="Ankyrin_rpt-contain_sf"/>
</dbReference>
<accession>A0A1D2VCM8</accession>
<dbReference type="Gene3D" id="3.20.20.190">
    <property type="entry name" value="Phosphatidylinositol (PI) phosphodiesterase"/>
    <property type="match status" value="1"/>
</dbReference>